<proteinExistence type="predicted"/>
<evidence type="ECO:0000313" key="1">
    <source>
        <dbReference type="EMBL" id="WCO03639.1"/>
    </source>
</evidence>
<organism evidence="1 2">
    <name type="scientific">Psychroserpens ponticola</name>
    <dbReference type="NCBI Taxonomy" id="2932268"/>
    <lineage>
        <taxon>Bacteria</taxon>
        <taxon>Pseudomonadati</taxon>
        <taxon>Bacteroidota</taxon>
        <taxon>Flavobacteriia</taxon>
        <taxon>Flavobacteriales</taxon>
        <taxon>Flavobacteriaceae</taxon>
        <taxon>Psychroserpens</taxon>
    </lineage>
</organism>
<dbReference type="Proteomes" id="UP001202717">
    <property type="component" value="Chromosome"/>
</dbReference>
<evidence type="ECO:0008006" key="3">
    <source>
        <dbReference type="Google" id="ProtNLM"/>
    </source>
</evidence>
<dbReference type="EMBL" id="CP116221">
    <property type="protein sequence ID" value="WCO03639.1"/>
    <property type="molecule type" value="Genomic_DNA"/>
</dbReference>
<sequence>MKSNKNKIEQDFVPSTEFKTKIENQVKSENEINLILEKVKENQYSIYILNKSSDSIKISKQDWSLYLIQEAKDTSEKWKPVEYWQYASCGNSYLSNKLEPNGIIKTESIAYNGNFETEIRFKLLNENKVYYSNSIIGKISENQFKLPNDIKTKWPIRIMEKTISEQTLNAVIFLKPNGMEDFNKKWEAYLEKMAELRKNNKN</sequence>
<accession>A0ABY7S2K3</accession>
<name>A0ABY7S2K3_9FLAO</name>
<dbReference type="RefSeq" id="WP_272792460.1">
    <property type="nucleotide sequence ID" value="NZ_CP116221.1"/>
</dbReference>
<protein>
    <recommendedName>
        <fullName evidence="3">SRPBCC domain-containing protein</fullName>
    </recommendedName>
</protein>
<gene>
    <name evidence="1" type="ORF">MUN68_009030</name>
</gene>
<keyword evidence="2" id="KW-1185">Reference proteome</keyword>
<reference evidence="1 2" key="1">
    <citation type="submission" date="2023-01" db="EMBL/GenBank/DDBJ databases">
        <title>Psychroserpens ponticola sp. nov., isolated from seawater.</title>
        <authorList>
            <person name="Kristyanto S."/>
            <person name="Jung J."/>
            <person name="Kim J.M."/>
            <person name="Jeon C.O."/>
        </authorList>
    </citation>
    <scope>NUCLEOTIDE SEQUENCE [LARGE SCALE GENOMIC DNA]</scope>
    <source>
        <strain evidence="1 2">MSW6</strain>
    </source>
</reference>
<evidence type="ECO:0000313" key="2">
    <source>
        <dbReference type="Proteomes" id="UP001202717"/>
    </source>
</evidence>